<name>A0A1M5RLG3_9GAMM</name>
<organism evidence="1 2">
    <name type="scientific">Stutzerimonas xanthomarina DSM 18231</name>
    <dbReference type="NCBI Taxonomy" id="1403346"/>
    <lineage>
        <taxon>Bacteria</taxon>
        <taxon>Pseudomonadati</taxon>
        <taxon>Pseudomonadota</taxon>
        <taxon>Gammaproteobacteria</taxon>
        <taxon>Pseudomonadales</taxon>
        <taxon>Pseudomonadaceae</taxon>
        <taxon>Stutzerimonas</taxon>
    </lineage>
</organism>
<reference evidence="1 2" key="1">
    <citation type="submission" date="2016-11" db="EMBL/GenBank/DDBJ databases">
        <authorList>
            <person name="Jaros S."/>
            <person name="Januszkiewicz K."/>
            <person name="Wedrychowicz H."/>
        </authorList>
    </citation>
    <scope>NUCLEOTIDE SEQUENCE [LARGE SCALE GENOMIC DNA]</scope>
    <source>
        <strain evidence="1 2">DSM 18231</strain>
    </source>
</reference>
<sequence>MIRLESIVNTSFRNLEAPALQLITSEMNAKGSSCIANFLSSEQLASLQESVGIEAEKHKGSYFAHHGGREIESSLLGALGASPEFRNMLENVYQAGAGKAAYNDEILKVLRCVQGTSGRRESNCFHYDASLVTALLPIEIPQDGIDRGDLILFPNGRRIRSNVLINVVEKALLQNSLSRKLISAAIRHKLLRPEKLQLVPGNLYLFWGYRTLHANEPCDPSHRRATAIFHYGDPHAGSFATRMILKLNQRRARRATALGTQPTA</sequence>
<gene>
    <name evidence="1" type="ORF">SAMN02744645_3114</name>
</gene>
<accession>A0A1M5RLG3</accession>
<proteinExistence type="predicted"/>
<dbReference type="Proteomes" id="UP000184000">
    <property type="component" value="Unassembled WGS sequence"/>
</dbReference>
<evidence type="ECO:0000313" key="1">
    <source>
        <dbReference type="EMBL" id="SHH27019.1"/>
    </source>
</evidence>
<dbReference type="EMBL" id="FQXA01000005">
    <property type="protein sequence ID" value="SHH27019.1"/>
    <property type="molecule type" value="Genomic_DNA"/>
</dbReference>
<evidence type="ECO:0008006" key="3">
    <source>
        <dbReference type="Google" id="ProtNLM"/>
    </source>
</evidence>
<protein>
    <recommendedName>
        <fullName evidence="3">Phytanoyl-CoA dioxygenase (PhyH)</fullName>
    </recommendedName>
</protein>
<dbReference type="AlphaFoldDB" id="A0A1M5RLG3"/>
<evidence type="ECO:0000313" key="2">
    <source>
        <dbReference type="Proteomes" id="UP000184000"/>
    </source>
</evidence>